<organism evidence="2 3">
    <name type="scientific">Heyndrickxia oleronia</name>
    <dbReference type="NCBI Taxonomy" id="38875"/>
    <lineage>
        <taxon>Bacteria</taxon>
        <taxon>Bacillati</taxon>
        <taxon>Bacillota</taxon>
        <taxon>Bacilli</taxon>
        <taxon>Bacillales</taxon>
        <taxon>Bacillaceae</taxon>
        <taxon>Heyndrickxia</taxon>
    </lineage>
</organism>
<evidence type="ECO:0000313" key="2">
    <source>
        <dbReference type="EMBL" id="OOP70173.1"/>
    </source>
</evidence>
<keyword evidence="3" id="KW-1185">Reference proteome</keyword>
<evidence type="ECO:0000313" key="3">
    <source>
        <dbReference type="Proteomes" id="UP000189761"/>
    </source>
</evidence>
<dbReference type="EMBL" id="MTLA01000012">
    <property type="protein sequence ID" value="OOP70173.1"/>
    <property type="molecule type" value="Genomic_DNA"/>
</dbReference>
<feature type="compositionally biased region" description="Basic and acidic residues" evidence="1">
    <location>
        <begin position="101"/>
        <end position="118"/>
    </location>
</feature>
<accession>A0A8E2ICT1</accession>
<feature type="region of interest" description="Disordered" evidence="1">
    <location>
        <begin position="62"/>
        <end position="118"/>
    </location>
</feature>
<protein>
    <submittedName>
        <fullName evidence="2">Uncharacterized protein</fullName>
    </submittedName>
</protein>
<dbReference type="Proteomes" id="UP000189761">
    <property type="component" value="Unassembled WGS sequence"/>
</dbReference>
<feature type="compositionally biased region" description="Basic and acidic residues" evidence="1">
    <location>
        <begin position="62"/>
        <end position="88"/>
    </location>
</feature>
<dbReference type="RefSeq" id="WP_078109230.1">
    <property type="nucleotide sequence ID" value="NZ_CP065424.1"/>
</dbReference>
<name>A0A8E2ICT1_9BACI</name>
<comment type="caution">
    <text evidence="2">The sequence shown here is derived from an EMBL/GenBank/DDBJ whole genome shotgun (WGS) entry which is preliminary data.</text>
</comment>
<reference evidence="2 3" key="1">
    <citation type="submission" date="2017-01" db="EMBL/GenBank/DDBJ databases">
        <title>Draft genome sequence of Bacillus oleronius.</title>
        <authorList>
            <person name="Allam M."/>
        </authorList>
    </citation>
    <scope>NUCLEOTIDE SEQUENCE [LARGE SCALE GENOMIC DNA]</scope>
    <source>
        <strain evidence="2 3">DSM 9356</strain>
    </source>
</reference>
<dbReference type="AlphaFoldDB" id="A0A8E2ICT1"/>
<gene>
    <name evidence="2" type="ORF">BWZ43_01110</name>
</gene>
<evidence type="ECO:0000256" key="1">
    <source>
        <dbReference type="SAM" id="MobiDB-lite"/>
    </source>
</evidence>
<proteinExistence type="predicted"/>
<sequence>MPYQVINDFRDKENNNIVYRKGDVFPIEGYEPTKDRIEELSTVHPEHRKIFIEKVETEEEKAARELKEKEEKEKAEEEEKSTIRKELESFGVTVHPNTGLEKLREKLEEAKAGKENKE</sequence>